<dbReference type="EMBL" id="JHEG04000001">
    <property type="protein sequence ID" value="KAF3889561.1"/>
    <property type="molecule type" value="Genomic_DNA"/>
</dbReference>
<dbReference type="InterPro" id="IPR006115">
    <property type="entry name" value="6PGDH_NADP-bd"/>
</dbReference>
<dbReference type="InterPro" id="IPR036291">
    <property type="entry name" value="NAD(P)-bd_dom_sf"/>
</dbReference>
<dbReference type="Gene3D" id="3.40.50.720">
    <property type="entry name" value="NAD(P)-binding Rossmann-like Domain"/>
    <property type="match status" value="1"/>
</dbReference>
<dbReference type="PANTHER" id="PTHR43580">
    <property type="entry name" value="OXIDOREDUCTASE GLYR1-RELATED"/>
    <property type="match status" value="1"/>
</dbReference>
<dbReference type="Gene3D" id="1.10.1040.10">
    <property type="entry name" value="N-(1-d-carboxylethyl)-l-norvaline Dehydrogenase, domain 2"/>
    <property type="match status" value="1"/>
</dbReference>
<dbReference type="InterPro" id="IPR008927">
    <property type="entry name" value="6-PGluconate_DH-like_C_sf"/>
</dbReference>
<sequence>MQIQTVGILSPGDMGQAVAAVLNQNGLETIAALNERSDRTRQLAASAKVRDVGSLEKLVIESDVVLSILVPAAATQAAEQVAEVISSLGKSILYVDCNAISPQKVKSIARIIESKGGQFVDASIIGPPPRVPNRTRIYASGKEAVKFQQLREYGLDIRAIGNEIGRASGLKICYAALTKGLTAIGTELLIAAHRLDLDEQLWDEVSNSQPELAKILSRSIPSMTPKAHRWIGEMEEIAETFEGLELTERIFQGAAEVYRLVKETSLGKETPEERDSNRALEDIITTLSQETLTAESQLQTVQS</sequence>
<dbReference type="PANTHER" id="PTHR43580:SF2">
    <property type="entry name" value="CYTOKINE-LIKE NUCLEAR FACTOR N-PAC"/>
    <property type="match status" value="1"/>
</dbReference>
<protein>
    <submittedName>
        <fullName evidence="4">6-phosphogluconate dehydrogenase</fullName>
    </submittedName>
    <submittedName>
        <fullName evidence="3">NAD(P)-dependent oxidoreductase</fullName>
    </submittedName>
</protein>
<feature type="domain" description="Phosphogluconate dehydrogenase NAD-binding putative C-terminal" evidence="2">
    <location>
        <begin position="192"/>
        <end position="261"/>
    </location>
</feature>
<dbReference type="SUPFAM" id="SSF48179">
    <property type="entry name" value="6-phosphogluconate dehydrogenase C-terminal domain-like"/>
    <property type="match status" value="1"/>
</dbReference>
<evidence type="ECO:0000313" key="3">
    <source>
        <dbReference type="EMBL" id="KAF3889561.1"/>
    </source>
</evidence>
<dbReference type="Pfam" id="PF09130">
    <property type="entry name" value="DUF1932"/>
    <property type="match status" value="1"/>
</dbReference>
<dbReference type="EMBL" id="JHEG02000059">
    <property type="protein sequence ID" value="KIE07033.1"/>
    <property type="molecule type" value="Genomic_DNA"/>
</dbReference>
<dbReference type="STRING" id="1479485.DA73_0238155"/>
<accession>A0A0C1QT49</accession>
<evidence type="ECO:0000259" key="2">
    <source>
        <dbReference type="Pfam" id="PF09130"/>
    </source>
</evidence>
<keyword evidence="5" id="KW-1185">Reference proteome</keyword>
<dbReference type="InterPro" id="IPR015814">
    <property type="entry name" value="Pgluconate_DH_NAD-bd_C"/>
</dbReference>
<dbReference type="SUPFAM" id="SSF51735">
    <property type="entry name" value="NAD(P)-binding Rossmann-fold domains"/>
    <property type="match status" value="1"/>
</dbReference>
<comment type="caution">
    <text evidence="4">The sequence shown here is derived from an EMBL/GenBank/DDBJ whole genome shotgun (WGS) entry which is preliminary data.</text>
</comment>
<feature type="domain" description="6-phosphogluconate dehydrogenase NADP-binding" evidence="1">
    <location>
        <begin position="6"/>
        <end position="144"/>
    </location>
</feature>
<dbReference type="InterPro" id="IPR051265">
    <property type="entry name" value="HIBADH-related_NP60_sf"/>
</dbReference>
<name>A0A0C1QT49_9CYAN</name>
<dbReference type="InterPro" id="IPR013328">
    <property type="entry name" value="6PGD_dom2"/>
</dbReference>
<evidence type="ECO:0000313" key="4">
    <source>
        <dbReference type="EMBL" id="KIE07033.1"/>
    </source>
</evidence>
<dbReference type="GO" id="GO:0050661">
    <property type="term" value="F:NADP binding"/>
    <property type="evidence" value="ECO:0007669"/>
    <property type="project" value="InterPro"/>
</dbReference>
<dbReference type="Proteomes" id="UP000029738">
    <property type="component" value="Unassembled WGS sequence"/>
</dbReference>
<gene>
    <name evidence="4" type="ORF">DA73_0238155</name>
    <name evidence="3" type="ORF">DA73_0400031880</name>
</gene>
<reference evidence="3" key="2">
    <citation type="submission" date="2019-11" db="EMBL/GenBank/DDBJ databases">
        <title>Improved Assembly of Tolypothrix boutellei genome.</title>
        <authorList>
            <person name="Sarangi A.N."/>
            <person name="Mukherjee M."/>
            <person name="Ghosh S."/>
            <person name="Singh D."/>
            <person name="Das A."/>
            <person name="Kant S."/>
            <person name="Prusty A."/>
            <person name="Tripathy S."/>
        </authorList>
    </citation>
    <scope>NUCLEOTIDE SEQUENCE</scope>
    <source>
        <strain evidence="3">VB521301</strain>
    </source>
</reference>
<organism evidence="4">
    <name type="scientific">Tolypothrix bouteillei VB521301</name>
    <dbReference type="NCBI Taxonomy" id="1479485"/>
    <lineage>
        <taxon>Bacteria</taxon>
        <taxon>Bacillati</taxon>
        <taxon>Cyanobacteriota</taxon>
        <taxon>Cyanophyceae</taxon>
        <taxon>Nostocales</taxon>
        <taxon>Tolypothrichaceae</taxon>
        <taxon>Tolypothrix</taxon>
    </lineage>
</organism>
<evidence type="ECO:0000259" key="1">
    <source>
        <dbReference type="Pfam" id="PF03446"/>
    </source>
</evidence>
<reference evidence="4" key="1">
    <citation type="journal article" date="2015" name="Genome Announc.">
        <title>Draft Genome Sequence of Tolypothrix boutellei Strain VB521301.</title>
        <authorList>
            <person name="Chandrababunaidu M.M."/>
            <person name="Singh D."/>
            <person name="Sen D."/>
            <person name="Bhan S."/>
            <person name="Das S."/>
            <person name="Gupta A."/>
            <person name="Adhikary S.P."/>
            <person name="Tripathy S."/>
        </authorList>
    </citation>
    <scope>NUCLEOTIDE SEQUENCE</scope>
    <source>
        <strain evidence="4">VB521301</strain>
    </source>
</reference>
<proteinExistence type="predicted"/>
<evidence type="ECO:0000313" key="5">
    <source>
        <dbReference type="Proteomes" id="UP000029738"/>
    </source>
</evidence>
<dbReference type="RefSeq" id="WP_038074314.1">
    <property type="nucleotide sequence ID" value="NZ_JHEG04000001.1"/>
</dbReference>
<dbReference type="Pfam" id="PF03446">
    <property type="entry name" value="NAD_binding_2"/>
    <property type="match status" value="1"/>
</dbReference>
<dbReference type="AlphaFoldDB" id="A0A0C1QT49"/>
<dbReference type="OrthoDB" id="1271986at2"/>